<evidence type="ECO:0000256" key="4">
    <source>
        <dbReference type="ARBA" id="ARBA00015492"/>
    </source>
</evidence>
<dbReference type="GO" id="GO:0005524">
    <property type="term" value="F:ATP binding"/>
    <property type="evidence" value="ECO:0007669"/>
    <property type="project" value="UniProtKB-KW"/>
</dbReference>
<organism evidence="14">
    <name type="scientific">freshwater metagenome</name>
    <dbReference type="NCBI Taxonomy" id="449393"/>
    <lineage>
        <taxon>unclassified sequences</taxon>
        <taxon>metagenomes</taxon>
        <taxon>ecological metagenomes</taxon>
    </lineage>
</organism>
<evidence type="ECO:0000256" key="1">
    <source>
        <dbReference type="ARBA" id="ARBA00004496"/>
    </source>
</evidence>
<dbReference type="Gene3D" id="3.40.50.11030">
    <property type="entry name" value="Threonylcarbamoyl-AMP synthase, C-terminal domain"/>
    <property type="match status" value="1"/>
</dbReference>
<dbReference type="InterPro" id="IPR038385">
    <property type="entry name" value="Sua5/YwlC_C"/>
</dbReference>
<reference evidence="14" key="1">
    <citation type="submission" date="2020-05" db="EMBL/GenBank/DDBJ databases">
        <authorList>
            <person name="Chiriac C."/>
            <person name="Salcher M."/>
            <person name="Ghai R."/>
            <person name="Kavagutti S V."/>
        </authorList>
    </citation>
    <scope>NUCLEOTIDE SEQUENCE</scope>
</reference>
<dbReference type="PROSITE" id="PS51163">
    <property type="entry name" value="YRDC"/>
    <property type="match status" value="1"/>
</dbReference>
<dbReference type="AlphaFoldDB" id="A0A6J6FLE4"/>
<sequence length="321" mass="33884">MSSGEFVSNCTADSLAQAAQLLKDGGLVALPTETVYGLGADATNPSAVARVYKAKGRPADHPLIVHIHSMQSLGDWADEIPSYAISLARDFWPGPMTLVLKRTILAEDFVTGGQPTVGLRVPDHAVALALLSAFEKIGGKGIAAPSANRFGHVSPTTAKAVQEELGEYLETRDQILDGGPSTVGVESTIIDCTSDSPRILRPGAITIEMIEESTGLKVSTAETNIRVSGSLENHYAPNASVHLNRDPILGEGFIAMAQIETPSGVVRLASPTSIEEFARVIYSALRDADARHLNSVVVAEPAGDGLALAIRDRLMRASKGR</sequence>
<dbReference type="FunFam" id="3.90.870.10:FF:000009">
    <property type="entry name" value="Threonylcarbamoyl-AMP synthase, putative"/>
    <property type="match status" value="1"/>
</dbReference>
<comment type="similarity">
    <text evidence="2">Belongs to the SUA5 family.</text>
</comment>
<dbReference type="PIRSF" id="PIRSF004930">
    <property type="entry name" value="Tln_factor_SUA5"/>
    <property type="match status" value="1"/>
</dbReference>
<evidence type="ECO:0000256" key="6">
    <source>
        <dbReference type="ARBA" id="ARBA00022679"/>
    </source>
</evidence>
<evidence type="ECO:0000256" key="10">
    <source>
        <dbReference type="ARBA" id="ARBA00022840"/>
    </source>
</evidence>
<dbReference type="Pfam" id="PF03481">
    <property type="entry name" value="Sua5_C"/>
    <property type="match status" value="1"/>
</dbReference>
<keyword evidence="10" id="KW-0067">ATP-binding</keyword>
<dbReference type="GO" id="GO:0008033">
    <property type="term" value="P:tRNA processing"/>
    <property type="evidence" value="ECO:0007669"/>
    <property type="project" value="UniProtKB-KW"/>
</dbReference>
<keyword evidence="6" id="KW-0808">Transferase</keyword>
<evidence type="ECO:0000256" key="12">
    <source>
        <dbReference type="ARBA" id="ARBA00048366"/>
    </source>
</evidence>
<feature type="domain" description="YrdC-like" evidence="13">
    <location>
        <begin position="12"/>
        <end position="205"/>
    </location>
</feature>
<dbReference type="GO" id="GO:0005737">
    <property type="term" value="C:cytoplasm"/>
    <property type="evidence" value="ECO:0007669"/>
    <property type="project" value="UniProtKB-SubCell"/>
</dbReference>
<evidence type="ECO:0000313" key="14">
    <source>
        <dbReference type="EMBL" id="CAB4589300.1"/>
    </source>
</evidence>
<dbReference type="GO" id="GO:0006450">
    <property type="term" value="P:regulation of translational fidelity"/>
    <property type="evidence" value="ECO:0007669"/>
    <property type="project" value="TreeGrafter"/>
</dbReference>
<accession>A0A6J6FLE4</accession>
<dbReference type="InterPro" id="IPR006070">
    <property type="entry name" value="Sua5-like_dom"/>
</dbReference>
<keyword evidence="8" id="KW-0548">Nucleotidyltransferase</keyword>
<dbReference type="Gene3D" id="3.90.870.10">
    <property type="entry name" value="DHBP synthase"/>
    <property type="match status" value="1"/>
</dbReference>
<dbReference type="SUPFAM" id="SSF55821">
    <property type="entry name" value="YrdC/RibB"/>
    <property type="match status" value="1"/>
</dbReference>
<dbReference type="GO" id="GO:0003725">
    <property type="term" value="F:double-stranded RNA binding"/>
    <property type="evidence" value="ECO:0007669"/>
    <property type="project" value="InterPro"/>
</dbReference>
<evidence type="ECO:0000256" key="2">
    <source>
        <dbReference type="ARBA" id="ARBA00007663"/>
    </source>
</evidence>
<evidence type="ECO:0000256" key="3">
    <source>
        <dbReference type="ARBA" id="ARBA00012584"/>
    </source>
</evidence>
<dbReference type="InterPro" id="IPR005145">
    <property type="entry name" value="Sua5_C"/>
</dbReference>
<evidence type="ECO:0000256" key="11">
    <source>
        <dbReference type="ARBA" id="ARBA00029774"/>
    </source>
</evidence>
<keyword evidence="9" id="KW-0547">Nucleotide-binding</keyword>
<dbReference type="EC" id="2.7.7.87" evidence="3"/>
<dbReference type="InterPro" id="IPR050156">
    <property type="entry name" value="TC-AMP_synthase_SUA5"/>
</dbReference>
<dbReference type="InterPro" id="IPR017945">
    <property type="entry name" value="DHBP_synth_RibB-like_a/b_dom"/>
</dbReference>
<dbReference type="Pfam" id="PF01300">
    <property type="entry name" value="Sua5_yciO_yrdC"/>
    <property type="match status" value="1"/>
</dbReference>
<evidence type="ECO:0000256" key="8">
    <source>
        <dbReference type="ARBA" id="ARBA00022695"/>
    </source>
</evidence>
<dbReference type="PANTHER" id="PTHR17490">
    <property type="entry name" value="SUA5"/>
    <property type="match status" value="1"/>
</dbReference>
<dbReference type="EMBL" id="CAEZUB010000045">
    <property type="protein sequence ID" value="CAB4589300.1"/>
    <property type="molecule type" value="Genomic_DNA"/>
</dbReference>
<dbReference type="NCBIfam" id="TIGR00057">
    <property type="entry name" value="L-threonylcarbamoyladenylate synthase"/>
    <property type="match status" value="1"/>
</dbReference>
<comment type="catalytic activity">
    <reaction evidence="12">
        <text>L-threonine + hydrogencarbonate + ATP = L-threonylcarbamoyladenylate + diphosphate + H2O</text>
        <dbReference type="Rhea" id="RHEA:36407"/>
        <dbReference type="ChEBI" id="CHEBI:15377"/>
        <dbReference type="ChEBI" id="CHEBI:17544"/>
        <dbReference type="ChEBI" id="CHEBI:30616"/>
        <dbReference type="ChEBI" id="CHEBI:33019"/>
        <dbReference type="ChEBI" id="CHEBI:57926"/>
        <dbReference type="ChEBI" id="CHEBI:73682"/>
        <dbReference type="EC" id="2.7.7.87"/>
    </reaction>
</comment>
<keyword evidence="7" id="KW-0819">tRNA processing</keyword>
<evidence type="ECO:0000256" key="5">
    <source>
        <dbReference type="ARBA" id="ARBA00022490"/>
    </source>
</evidence>
<dbReference type="PANTHER" id="PTHR17490:SF16">
    <property type="entry name" value="THREONYLCARBAMOYL-AMP SYNTHASE"/>
    <property type="match status" value="1"/>
</dbReference>
<comment type="subcellular location">
    <subcellularLocation>
        <location evidence="1">Cytoplasm</location>
    </subcellularLocation>
</comment>
<proteinExistence type="inferred from homology"/>
<evidence type="ECO:0000259" key="13">
    <source>
        <dbReference type="PROSITE" id="PS51163"/>
    </source>
</evidence>
<gene>
    <name evidence="14" type="ORF">UFOPK1775_00542</name>
</gene>
<dbReference type="InterPro" id="IPR010923">
    <property type="entry name" value="T(6)A37_SUA5"/>
</dbReference>
<dbReference type="GO" id="GO:0000049">
    <property type="term" value="F:tRNA binding"/>
    <property type="evidence" value="ECO:0007669"/>
    <property type="project" value="TreeGrafter"/>
</dbReference>
<evidence type="ECO:0000256" key="9">
    <source>
        <dbReference type="ARBA" id="ARBA00022741"/>
    </source>
</evidence>
<keyword evidence="5" id="KW-0963">Cytoplasm</keyword>
<name>A0A6J6FLE4_9ZZZZ</name>
<protein>
    <recommendedName>
        <fullName evidence="4">Threonylcarbamoyl-AMP synthase</fullName>
        <ecNumber evidence="3">2.7.7.87</ecNumber>
    </recommendedName>
    <alternativeName>
        <fullName evidence="11">L-threonylcarbamoyladenylate synthase</fullName>
    </alternativeName>
</protein>
<dbReference type="GO" id="GO:0061710">
    <property type="term" value="F:L-threonylcarbamoyladenylate synthase"/>
    <property type="evidence" value="ECO:0007669"/>
    <property type="project" value="UniProtKB-EC"/>
</dbReference>
<evidence type="ECO:0000256" key="7">
    <source>
        <dbReference type="ARBA" id="ARBA00022694"/>
    </source>
</evidence>